<feature type="transmembrane region" description="Helical" evidence="6">
    <location>
        <begin position="352"/>
        <end position="373"/>
    </location>
</feature>
<keyword evidence="3 6" id="KW-0812">Transmembrane</keyword>
<dbReference type="InterPro" id="IPR002528">
    <property type="entry name" value="MATE_fam"/>
</dbReference>
<evidence type="ECO:0000256" key="5">
    <source>
        <dbReference type="ARBA" id="ARBA00023136"/>
    </source>
</evidence>
<evidence type="ECO:0000256" key="3">
    <source>
        <dbReference type="ARBA" id="ARBA00022692"/>
    </source>
</evidence>
<feature type="transmembrane region" description="Helical" evidence="6">
    <location>
        <begin position="230"/>
        <end position="256"/>
    </location>
</feature>
<dbReference type="Pfam" id="PF01554">
    <property type="entry name" value="MatE"/>
    <property type="match status" value="2"/>
</dbReference>
<keyword evidence="5 6" id="KW-0472">Membrane</keyword>
<dbReference type="GO" id="GO:1990961">
    <property type="term" value="P:xenobiotic detoxification by transmembrane export across the plasma membrane"/>
    <property type="evidence" value="ECO:0007669"/>
    <property type="project" value="InterPro"/>
</dbReference>
<reference evidence="7" key="1">
    <citation type="submission" date="2022-07" db="EMBL/GenBank/DDBJ databases">
        <title>Phylogenomic reconstructions and comparative analyses of Kickxellomycotina fungi.</title>
        <authorList>
            <person name="Reynolds N.K."/>
            <person name="Stajich J.E."/>
            <person name="Barry K."/>
            <person name="Grigoriev I.V."/>
            <person name="Crous P."/>
            <person name="Smith M.E."/>
        </authorList>
    </citation>
    <scope>NUCLEOTIDE SEQUENCE</scope>
    <source>
        <strain evidence="7">IMI 214461</strain>
    </source>
</reference>
<feature type="transmembrane region" description="Helical" evidence="6">
    <location>
        <begin position="304"/>
        <end position="324"/>
    </location>
</feature>
<keyword evidence="4 6" id="KW-1133">Transmembrane helix</keyword>
<evidence type="ECO:0000313" key="7">
    <source>
        <dbReference type="EMBL" id="KAJ2001014.1"/>
    </source>
</evidence>
<protein>
    <submittedName>
        <fullName evidence="7">Ethionine resistance protein</fullName>
    </submittedName>
</protein>
<evidence type="ECO:0000256" key="1">
    <source>
        <dbReference type="ARBA" id="ARBA00004141"/>
    </source>
</evidence>
<dbReference type="Proteomes" id="UP001150907">
    <property type="component" value="Unassembled WGS sequence"/>
</dbReference>
<accession>A0A9W8BGB4</accession>
<dbReference type="NCBIfam" id="TIGR00797">
    <property type="entry name" value="matE"/>
    <property type="match status" value="1"/>
</dbReference>
<evidence type="ECO:0000256" key="2">
    <source>
        <dbReference type="ARBA" id="ARBA00010199"/>
    </source>
</evidence>
<feature type="transmembrane region" description="Helical" evidence="6">
    <location>
        <begin position="51"/>
        <end position="75"/>
    </location>
</feature>
<evidence type="ECO:0000256" key="6">
    <source>
        <dbReference type="SAM" id="Phobius"/>
    </source>
</evidence>
<comment type="caution">
    <text evidence="7">The sequence shown here is derived from an EMBL/GenBank/DDBJ whole genome shotgun (WGS) entry which is preliminary data.</text>
</comment>
<dbReference type="GO" id="GO:0015297">
    <property type="term" value="F:antiporter activity"/>
    <property type="evidence" value="ECO:0007669"/>
    <property type="project" value="InterPro"/>
</dbReference>
<dbReference type="InterPro" id="IPR045069">
    <property type="entry name" value="MATE_euk"/>
</dbReference>
<proteinExistence type="inferred from homology"/>
<keyword evidence="8" id="KW-1185">Reference proteome</keyword>
<dbReference type="OrthoDB" id="2126698at2759"/>
<dbReference type="GO" id="GO:0042910">
    <property type="term" value="F:xenobiotic transmembrane transporter activity"/>
    <property type="evidence" value="ECO:0007669"/>
    <property type="project" value="InterPro"/>
</dbReference>
<dbReference type="EMBL" id="JANBQF010000457">
    <property type="protein sequence ID" value="KAJ2001014.1"/>
    <property type="molecule type" value="Genomic_DNA"/>
</dbReference>
<feature type="transmembrane region" description="Helical" evidence="6">
    <location>
        <begin position="174"/>
        <end position="191"/>
    </location>
</feature>
<evidence type="ECO:0000256" key="4">
    <source>
        <dbReference type="ARBA" id="ARBA00022989"/>
    </source>
</evidence>
<sequence length="525" mass="56614">MAGAPASTPECYRETVPLLLSCPSEATLSDALPPVDNELGLSRLVLIRQEAWWLLTSSIPLSVSYFCQSSFTFASMLSVGKLGVNELAAASLAVMLINFIVLMPCVGLASALETFCSSAFTASRDKTRVGFHLQRGLAAVTLQLLPIVVLFAYIDELLQKMGQTPEVSALCGRFLRVWLIGSWPLVAFECLKRFVQAQGIMQASTWVMAIVAPIHMYNSYALVWSSTLGLGFIGAPLATAISSWLMFILLVLYIAFSEARAAWGGFSLSCFDGIWDFYCLAIPSAAMMACSWAAFELVTFGSSIFGPVALAAQACIFAAMSLTYQTPSAIGSAAATRVGNSLGQGKQRRARYASYVSIAMGYLVGMLCSLLLFTNRHRWGYIFSNDVEVVTMCSTLMPYFAAVQTYDGMNGLVAGIMRALGRQSLGAMLAFPSFWILAIPLGFYLGLGPLDLKVVGLWLGLAAGVIVYSLSQQCFILFYVDWRHEVKVCLDRLARCSNTKGSSAIGIADSHSASSVSIDSYGSVV</sequence>
<gene>
    <name evidence="7" type="primary">ERC1_5</name>
    <name evidence="7" type="ORF">H4R26_004346</name>
</gene>
<feature type="transmembrane region" description="Helical" evidence="6">
    <location>
        <begin position="424"/>
        <end position="445"/>
    </location>
</feature>
<name>A0A9W8BGB4_9FUNG</name>
<feature type="transmembrane region" description="Helical" evidence="6">
    <location>
        <begin position="457"/>
        <end position="480"/>
    </location>
</feature>
<feature type="transmembrane region" description="Helical" evidence="6">
    <location>
        <begin position="87"/>
        <end position="112"/>
    </location>
</feature>
<feature type="transmembrane region" description="Helical" evidence="6">
    <location>
        <begin position="277"/>
        <end position="298"/>
    </location>
</feature>
<comment type="similarity">
    <text evidence="2">Belongs to the multi antimicrobial extrusion (MATE) (TC 2.A.66.1) family.</text>
</comment>
<dbReference type="AlphaFoldDB" id="A0A9W8BGB4"/>
<organism evidence="7 8">
    <name type="scientific">Coemansia thaxteri</name>
    <dbReference type="NCBI Taxonomy" id="2663907"/>
    <lineage>
        <taxon>Eukaryota</taxon>
        <taxon>Fungi</taxon>
        <taxon>Fungi incertae sedis</taxon>
        <taxon>Zoopagomycota</taxon>
        <taxon>Kickxellomycotina</taxon>
        <taxon>Kickxellomycetes</taxon>
        <taxon>Kickxellales</taxon>
        <taxon>Kickxellaceae</taxon>
        <taxon>Coemansia</taxon>
    </lineage>
</organism>
<dbReference type="GO" id="GO:0016020">
    <property type="term" value="C:membrane"/>
    <property type="evidence" value="ECO:0007669"/>
    <property type="project" value="UniProtKB-SubCell"/>
</dbReference>
<dbReference type="PANTHER" id="PTHR11206">
    <property type="entry name" value="MULTIDRUG RESISTANCE PROTEIN"/>
    <property type="match status" value="1"/>
</dbReference>
<feature type="transmembrane region" description="Helical" evidence="6">
    <location>
        <begin position="133"/>
        <end position="154"/>
    </location>
</feature>
<comment type="subcellular location">
    <subcellularLocation>
        <location evidence="1">Membrane</location>
        <topology evidence="1">Multi-pass membrane protein</topology>
    </subcellularLocation>
</comment>
<dbReference type="CDD" id="cd13132">
    <property type="entry name" value="MATE_eukaryotic"/>
    <property type="match status" value="1"/>
</dbReference>
<evidence type="ECO:0000313" key="8">
    <source>
        <dbReference type="Proteomes" id="UP001150907"/>
    </source>
</evidence>
<feature type="transmembrane region" description="Helical" evidence="6">
    <location>
        <begin position="203"/>
        <end position="224"/>
    </location>
</feature>